<evidence type="ECO:0000313" key="3">
    <source>
        <dbReference type="Proteomes" id="UP000324831"/>
    </source>
</evidence>
<gene>
    <name evidence="2" type="ORF">MHSWG343_05290</name>
</gene>
<protein>
    <submittedName>
        <fullName evidence="2">Uncharacterized protein</fullName>
    </submittedName>
</protein>
<dbReference type="AlphaFoldDB" id="A0A478FQD6"/>
<dbReference type="Proteomes" id="UP000324831">
    <property type="component" value="Unassembled WGS sequence"/>
</dbReference>
<dbReference type="EMBL" id="BIMN01000002">
    <property type="protein sequence ID" value="GCE63532.1"/>
    <property type="molecule type" value="Genomic_DNA"/>
</dbReference>
<comment type="caution">
    <text evidence="2">The sequence shown here is derived from an EMBL/GenBank/DDBJ whole genome shotgun (WGS) entry which is preliminary data.</text>
</comment>
<accession>A0A478FQD6</accession>
<evidence type="ECO:0000256" key="1">
    <source>
        <dbReference type="SAM" id="Coils"/>
    </source>
</evidence>
<proteinExistence type="predicted"/>
<organism evidence="2 3">
    <name type="scientific">Candidatus Mycoplasma haematohominis</name>
    <dbReference type="NCBI Taxonomy" id="1494318"/>
    <lineage>
        <taxon>Bacteria</taxon>
        <taxon>Bacillati</taxon>
        <taxon>Mycoplasmatota</taxon>
        <taxon>Mollicutes</taxon>
        <taxon>Mycoplasmataceae</taxon>
        <taxon>Mycoplasma</taxon>
    </lineage>
</organism>
<keyword evidence="1" id="KW-0175">Coiled coil</keyword>
<reference evidence="2 3" key="1">
    <citation type="submission" date="2019-01" db="EMBL/GenBank/DDBJ databases">
        <title>Draft genome sequences of Candidatus Mycoplasma haemohominis SWG34-3 identified from a patient with pyrexia, anemia and liver dysfunction.</title>
        <authorList>
            <person name="Sekizuka T."/>
            <person name="Hattori N."/>
            <person name="Katano H."/>
            <person name="Takuma T."/>
            <person name="Ito T."/>
            <person name="Arai N."/>
            <person name="Yanai R."/>
            <person name="Ishii S."/>
            <person name="Miura Y."/>
            <person name="Tokunaga T."/>
            <person name="Watanabe H."/>
            <person name="Nomura N."/>
            <person name="Eguchi J."/>
            <person name="Arai T."/>
            <person name="Hasegawa H."/>
            <person name="Nakamaki T."/>
            <person name="Wakita T."/>
            <person name="Niki Y."/>
            <person name="Kuroda M."/>
        </authorList>
    </citation>
    <scope>NUCLEOTIDE SEQUENCE [LARGE SCALE GENOMIC DNA]</scope>
    <source>
        <strain evidence="2">SWG34-3</strain>
    </source>
</reference>
<feature type="coiled-coil region" evidence="1">
    <location>
        <begin position="188"/>
        <end position="255"/>
    </location>
</feature>
<evidence type="ECO:0000313" key="2">
    <source>
        <dbReference type="EMBL" id="GCE63532.1"/>
    </source>
</evidence>
<sequence length="438" mass="51316">MTVATATIPFTDTYSLNTLYSDKKSSQQLENETALEYEKSIYKIWNIEKINDLIIKNKDQIENWWKQIDSISISENYQIQKLLIEELEKYKEFPEFSKITPFHLPTEKSEDTLVPIFIAFIKSYLLKEIDTISEKVYSILENQKQIAFSKTILNNDNINTKLESTFFEIFRYQSFRVTINIPNNNQHIEKLNGKIKEWKQEIEKGIAEIKNILINFKKEIKFDNANFIEQIKNIRISMQNHIKDIDEKIKKLNEKIEIVPKILIGTLTGNEKQKLLESVDKIPEEASSLKKILTSLIETKPIEKQDFEQFKRKSFSTYSIVEQGKQRDKLEGACRNAFSAAFINIFTFGWGCDMTDRSEIIINYDSQLFWILLGLVNIFGTNKNSNGEIVLHEVVNSIPWTQYTAGKTTEWFSSDEIDKELKRFVELVNYPMKPEKKT</sequence>
<name>A0A478FQD6_9MOLU</name>